<dbReference type="Proteomes" id="UP000837857">
    <property type="component" value="Chromosome 25"/>
</dbReference>
<evidence type="ECO:0000313" key="4">
    <source>
        <dbReference type="Proteomes" id="UP000837857"/>
    </source>
</evidence>
<accession>A0ABN8IM08</accession>
<keyword evidence="2" id="KW-1133">Transmembrane helix</keyword>
<organism evidence="3 4">
    <name type="scientific">Iphiclides podalirius</name>
    <name type="common">scarce swallowtail</name>
    <dbReference type="NCBI Taxonomy" id="110791"/>
    <lineage>
        <taxon>Eukaryota</taxon>
        <taxon>Metazoa</taxon>
        <taxon>Ecdysozoa</taxon>
        <taxon>Arthropoda</taxon>
        <taxon>Hexapoda</taxon>
        <taxon>Insecta</taxon>
        <taxon>Pterygota</taxon>
        <taxon>Neoptera</taxon>
        <taxon>Endopterygota</taxon>
        <taxon>Lepidoptera</taxon>
        <taxon>Glossata</taxon>
        <taxon>Ditrysia</taxon>
        <taxon>Papilionoidea</taxon>
        <taxon>Papilionidae</taxon>
        <taxon>Papilioninae</taxon>
        <taxon>Iphiclides</taxon>
    </lineage>
</organism>
<feature type="compositionally biased region" description="Polar residues" evidence="1">
    <location>
        <begin position="122"/>
        <end position="136"/>
    </location>
</feature>
<feature type="compositionally biased region" description="Pro residues" evidence="1">
    <location>
        <begin position="216"/>
        <end position="225"/>
    </location>
</feature>
<feature type="transmembrane region" description="Helical" evidence="2">
    <location>
        <begin position="20"/>
        <end position="43"/>
    </location>
</feature>
<keyword evidence="2" id="KW-0812">Transmembrane</keyword>
<evidence type="ECO:0000256" key="1">
    <source>
        <dbReference type="SAM" id="MobiDB-lite"/>
    </source>
</evidence>
<proteinExistence type="predicted"/>
<protein>
    <submittedName>
        <fullName evidence="3">Uncharacterized protein</fullName>
    </submittedName>
</protein>
<name>A0ABN8IM08_9NEOP</name>
<keyword evidence="4" id="KW-1185">Reference proteome</keyword>
<feature type="compositionally biased region" description="Low complexity" evidence="1">
    <location>
        <begin position="165"/>
        <end position="185"/>
    </location>
</feature>
<dbReference type="EMBL" id="OW152837">
    <property type="protein sequence ID" value="CAH2057967.1"/>
    <property type="molecule type" value="Genomic_DNA"/>
</dbReference>
<sequence length="225" mass="23888">MGVEGARGAGTTKVPSHTAYFVAMGGVLALLVLVCCYFLYFCLRRVKELSHQEFQEVHSVRPPPPPVSPAAYPVQPGVRDSATAMALLCRSVPQDTVFPTSPASPARGVPAFSPASPELLPTSPSRLPMSPTSPSRRTFAYYTSPGPRSPLSPTSPKRRSAGYAPGRLPLSPTSPRRRGPMSPSRKAATVPARRVKSPHKPPAIILSPASQASTPLPAPNIIPLR</sequence>
<feature type="non-terminal residue" evidence="3">
    <location>
        <position position="225"/>
    </location>
</feature>
<evidence type="ECO:0000313" key="3">
    <source>
        <dbReference type="EMBL" id="CAH2057967.1"/>
    </source>
</evidence>
<gene>
    <name evidence="3" type="ORF">IPOD504_LOCUS10378</name>
</gene>
<feature type="region of interest" description="Disordered" evidence="1">
    <location>
        <begin position="99"/>
        <end position="225"/>
    </location>
</feature>
<reference evidence="3" key="1">
    <citation type="submission" date="2022-03" db="EMBL/GenBank/DDBJ databases">
        <authorList>
            <person name="Martin H S."/>
        </authorList>
    </citation>
    <scope>NUCLEOTIDE SEQUENCE</scope>
</reference>
<keyword evidence="2" id="KW-0472">Membrane</keyword>
<evidence type="ECO:0000256" key="2">
    <source>
        <dbReference type="SAM" id="Phobius"/>
    </source>
</evidence>